<protein>
    <submittedName>
        <fullName evidence="2">Uncharacterized protein</fullName>
    </submittedName>
</protein>
<name>A0A176YPF3_9BRAD</name>
<evidence type="ECO:0000313" key="2">
    <source>
        <dbReference type="EMBL" id="OAF09190.1"/>
    </source>
</evidence>
<keyword evidence="1" id="KW-0812">Transmembrane</keyword>
<evidence type="ECO:0000313" key="3">
    <source>
        <dbReference type="Proteomes" id="UP000076959"/>
    </source>
</evidence>
<proteinExistence type="predicted"/>
<feature type="transmembrane region" description="Helical" evidence="1">
    <location>
        <begin position="91"/>
        <end position="111"/>
    </location>
</feature>
<keyword evidence="3" id="KW-1185">Reference proteome</keyword>
<dbReference type="EMBL" id="LUUB01000057">
    <property type="protein sequence ID" value="OAF09190.1"/>
    <property type="molecule type" value="Genomic_DNA"/>
</dbReference>
<dbReference type="Proteomes" id="UP000076959">
    <property type="component" value="Unassembled WGS sequence"/>
</dbReference>
<keyword evidence="1" id="KW-1133">Transmembrane helix</keyword>
<organism evidence="2 3">
    <name type="scientific">Bradyrhizobium centrolobii</name>
    <dbReference type="NCBI Taxonomy" id="1505087"/>
    <lineage>
        <taxon>Bacteria</taxon>
        <taxon>Pseudomonadati</taxon>
        <taxon>Pseudomonadota</taxon>
        <taxon>Alphaproteobacteria</taxon>
        <taxon>Hyphomicrobiales</taxon>
        <taxon>Nitrobacteraceae</taxon>
        <taxon>Bradyrhizobium</taxon>
    </lineage>
</organism>
<dbReference type="AlphaFoldDB" id="A0A176YPF3"/>
<accession>A0A176YPF3</accession>
<comment type="caution">
    <text evidence="2">The sequence shown here is derived from an EMBL/GenBank/DDBJ whole genome shotgun (WGS) entry which is preliminary data.</text>
</comment>
<keyword evidence="1" id="KW-0472">Membrane</keyword>
<sequence length="112" mass="13298">MNEVHSMTTGADPLIEESRWLTAALQERAHEIWIWCFSPRERIDYIRKNRSQFEFHSYGHLVDVVRGRCFNGCALKLINWRNRVRVNMWRAASAFCIATWSLIIFIAIWLLS</sequence>
<evidence type="ECO:0000256" key="1">
    <source>
        <dbReference type="SAM" id="Phobius"/>
    </source>
</evidence>
<reference evidence="2 3" key="1">
    <citation type="submission" date="2016-03" db="EMBL/GenBank/DDBJ databases">
        <title>Draft Genome Sequence of the Strain BR 10245 (Bradyrhizobium sp.) isolated from nodules of Centrolobium paraense.</title>
        <authorList>
            <person name="Simoes-Araujo J.L.Sr."/>
            <person name="Barauna A.C."/>
            <person name="Silva K."/>
            <person name="Zilli J.E."/>
        </authorList>
    </citation>
    <scope>NUCLEOTIDE SEQUENCE [LARGE SCALE GENOMIC DNA]</scope>
    <source>
        <strain evidence="2 3">BR 10245</strain>
    </source>
</reference>
<gene>
    <name evidence="2" type="ORF">AYJ54_00080</name>
</gene>